<feature type="transmembrane region" description="Helical" evidence="1">
    <location>
        <begin position="106"/>
        <end position="131"/>
    </location>
</feature>
<keyword evidence="1" id="KW-0812">Transmembrane</keyword>
<protein>
    <submittedName>
        <fullName evidence="2">Cytolysin immunity CylI protein</fullName>
    </submittedName>
</protein>
<dbReference type="Proteomes" id="UP000052946">
    <property type="component" value="Unassembled WGS sequence"/>
</dbReference>
<feature type="transmembrane region" description="Helical" evidence="1">
    <location>
        <begin position="81"/>
        <end position="100"/>
    </location>
</feature>
<comment type="caution">
    <text evidence="2">The sequence shown here is derived from an EMBL/GenBank/DDBJ whole genome shotgun (WGS) entry which is preliminary data.</text>
</comment>
<accession>A0A0U9H8R8</accession>
<dbReference type="RefSeq" id="WP_058950812.1">
    <property type="nucleotide sequence ID" value="NZ_BBXV01000037.1"/>
</dbReference>
<organism evidence="2 3">
    <name type="scientific">Oceanobacillus picturae</name>
    <dbReference type="NCBI Taxonomy" id="171693"/>
    <lineage>
        <taxon>Bacteria</taxon>
        <taxon>Bacillati</taxon>
        <taxon>Bacillota</taxon>
        <taxon>Bacilli</taxon>
        <taxon>Bacillales</taxon>
        <taxon>Bacillaceae</taxon>
        <taxon>Oceanobacillus</taxon>
    </lineage>
</organism>
<keyword evidence="1" id="KW-0472">Membrane</keyword>
<gene>
    <name evidence="2" type="ORF">OPHB3_3001</name>
</gene>
<keyword evidence="1" id="KW-1133">Transmembrane helix</keyword>
<name>A0A0U9H8R8_9BACI</name>
<proteinExistence type="predicted"/>
<reference evidence="3" key="1">
    <citation type="submission" date="2015-07" db="EMBL/GenBank/DDBJ databases">
        <title>Draft Genome Sequence of Oceanobacillus picturae Heshi-B3 that Was Isolated from Fermented Rice Bran with Aging Salted Mackerel, Which Was Named Heshiko as Traditional Fermented Seafood in Japan.</title>
        <authorList>
            <person name="Akuzawa S."/>
            <person name="Nakagawa J."/>
            <person name="Kanekatsu T."/>
            <person name="Kanesaki Y."/>
            <person name="Suzuki T."/>
        </authorList>
    </citation>
    <scope>NUCLEOTIDE SEQUENCE [LARGE SCALE GENOMIC DNA]</scope>
    <source>
        <strain evidence="3">Heshi-B3</strain>
    </source>
</reference>
<evidence type="ECO:0000313" key="2">
    <source>
        <dbReference type="EMBL" id="GAQ19042.1"/>
    </source>
</evidence>
<evidence type="ECO:0000256" key="1">
    <source>
        <dbReference type="SAM" id="Phobius"/>
    </source>
</evidence>
<dbReference type="AlphaFoldDB" id="A0A0U9H8R8"/>
<dbReference type="EMBL" id="BBXV01000037">
    <property type="protein sequence ID" value="GAQ19042.1"/>
    <property type="molecule type" value="Genomic_DNA"/>
</dbReference>
<reference evidence="2 3" key="2">
    <citation type="journal article" date="2016" name="Genome Announc.">
        <title>Draft Genome Sequence of Oceanobacillus picturae Heshi-B3, Isolated from Fermented Rice Bran in a Traditional Japanese Seafood Dish.</title>
        <authorList>
            <person name="Akuzawa S."/>
            <person name="Nagaoka J."/>
            <person name="Kanekatsu M."/>
            <person name="Kanesaki Y."/>
            <person name="Suzuki T."/>
        </authorList>
    </citation>
    <scope>NUCLEOTIDE SEQUENCE [LARGE SCALE GENOMIC DNA]</scope>
    <source>
        <strain evidence="2 3">Heshi-B3</strain>
    </source>
</reference>
<sequence>MLYVIGLPLSTLIHETGHALAFICLTKEGVAKVHLRDFSDANKENFRLGRIHYHIKWGMAGICYYEKPSGMTAQQRAMTSLGGPLLSVSFTIILFFLFYYQPFNDYINFFVTGMFWMNLVQFIVTIIPMVYPKWWGSYAGYTSDGYKALKFLQRDK</sequence>
<evidence type="ECO:0000313" key="3">
    <source>
        <dbReference type="Proteomes" id="UP000052946"/>
    </source>
</evidence>